<dbReference type="AlphaFoldDB" id="A0AAV7CMR0"/>
<feature type="coiled-coil region" evidence="10">
    <location>
        <begin position="238"/>
        <end position="345"/>
    </location>
</feature>
<keyword evidence="7" id="KW-0206">Cytoskeleton</keyword>
<feature type="compositionally biased region" description="Basic residues" evidence="11">
    <location>
        <begin position="380"/>
        <end position="389"/>
    </location>
</feature>
<keyword evidence="5" id="KW-0282">Flagellum</keyword>
<dbReference type="CDD" id="cd23766">
    <property type="entry name" value="IQCG"/>
    <property type="match status" value="1"/>
</dbReference>
<evidence type="ECO:0000256" key="3">
    <source>
        <dbReference type="ARBA" id="ARBA00013738"/>
    </source>
</evidence>
<name>A0AAV7CMR0_ENGPU</name>
<evidence type="ECO:0000256" key="6">
    <source>
        <dbReference type="ARBA" id="ARBA00023069"/>
    </source>
</evidence>
<evidence type="ECO:0000256" key="11">
    <source>
        <dbReference type="SAM" id="MobiDB-lite"/>
    </source>
</evidence>
<dbReference type="PANTHER" id="PTHR14871">
    <property type="entry name" value="DYNEIN REGULATORY COMPLEX PROTEIN 9"/>
    <property type="match status" value="1"/>
</dbReference>
<keyword evidence="6" id="KW-0969">Cilium</keyword>
<dbReference type="GO" id="GO:0005737">
    <property type="term" value="C:cytoplasm"/>
    <property type="evidence" value="ECO:0007669"/>
    <property type="project" value="TreeGrafter"/>
</dbReference>
<dbReference type="Proteomes" id="UP000824782">
    <property type="component" value="Unassembled WGS sequence"/>
</dbReference>
<evidence type="ECO:0000256" key="8">
    <source>
        <dbReference type="ARBA" id="ARBA00023273"/>
    </source>
</evidence>
<keyword evidence="8" id="KW-0966">Cell projection</keyword>
<dbReference type="InterPro" id="IPR000048">
    <property type="entry name" value="IQ_motif_EF-hand-BS"/>
</dbReference>
<dbReference type="EMBL" id="WNYA01000002">
    <property type="protein sequence ID" value="KAG8586308.1"/>
    <property type="molecule type" value="Genomic_DNA"/>
</dbReference>
<feature type="coiled-coil region" evidence="10">
    <location>
        <begin position="166"/>
        <end position="211"/>
    </location>
</feature>
<comment type="caution">
    <text evidence="12">The sequence shown here is derived from an EMBL/GenBank/DDBJ whole genome shotgun (WGS) entry which is preliminary data.</text>
</comment>
<evidence type="ECO:0000313" key="12">
    <source>
        <dbReference type="EMBL" id="KAG8586308.1"/>
    </source>
</evidence>
<evidence type="ECO:0000256" key="7">
    <source>
        <dbReference type="ARBA" id="ARBA00023212"/>
    </source>
</evidence>
<proteinExistence type="inferred from homology"/>
<gene>
    <name evidence="12" type="ORF">GDO81_005335</name>
</gene>
<evidence type="ECO:0000256" key="2">
    <source>
        <dbReference type="ARBA" id="ARBA00008222"/>
    </source>
</evidence>
<evidence type="ECO:0000256" key="4">
    <source>
        <dbReference type="ARBA" id="ARBA00022490"/>
    </source>
</evidence>
<keyword evidence="13" id="KW-1185">Reference proteome</keyword>
<organism evidence="12 13">
    <name type="scientific">Engystomops pustulosus</name>
    <name type="common">Tungara frog</name>
    <name type="synonym">Physalaemus pustulosus</name>
    <dbReference type="NCBI Taxonomy" id="76066"/>
    <lineage>
        <taxon>Eukaryota</taxon>
        <taxon>Metazoa</taxon>
        <taxon>Chordata</taxon>
        <taxon>Craniata</taxon>
        <taxon>Vertebrata</taxon>
        <taxon>Euteleostomi</taxon>
        <taxon>Amphibia</taxon>
        <taxon>Batrachia</taxon>
        <taxon>Anura</taxon>
        <taxon>Neobatrachia</taxon>
        <taxon>Hyloidea</taxon>
        <taxon>Leptodactylidae</taxon>
        <taxon>Leiuperinae</taxon>
        <taxon>Engystomops</taxon>
    </lineage>
</organism>
<protein>
    <recommendedName>
        <fullName evidence="3">Dynein regulatory complex protein 9</fullName>
    </recommendedName>
    <alternativeName>
        <fullName evidence="9">IQ domain-containing protein G</fullName>
    </alternativeName>
</protein>
<dbReference type="GO" id="GO:0036126">
    <property type="term" value="C:sperm flagellum"/>
    <property type="evidence" value="ECO:0007669"/>
    <property type="project" value="TreeGrafter"/>
</dbReference>
<sequence length="389" mass="45008">MASLPVMDVLRVCTVLEDSLDQLSVLGYIMPVSYQGRNNIVGSEIAKILKTQRQMEGNFEELMATRADVQLTPPPLLSKLQDLKEQVHETSEKLKTSNVKFTKAARQNPLTSDNLRKVQADRQFAADIIADLLMELGKSGSFQSLQDAVAIEKEKKANLYSTITREQEGRKKIKLLQKQLQDVQQEKKVELQSRIELIAHLKDQLQEMKAKTSMEGKYIKKDTELQVSQTQKKCNIAESDLQMELQKMKEKMDEEIRVHVEIENFLRQHQQELEEKLEYWMEKYDKDTEEKQAELNTLKTSRTNDLSLLTDLAKQYEEFDTVITDDRLEKEKAQQQKNQEKMELTSVIKIQAWWRGLMVRKNLGPYAKTKSKKGKETGKKGKKGGKKKK</sequence>
<evidence type="ECO:0000256" key="9">
    <source>
        <dbReference type="ARBA" id="ARBA00032183"/>
    </source>
</evidence>
<reference evidence="12" key="1">
    <citation type="thesis" date="2020" institute="ProQuest LLC" country="789 East Eisenhower Parkway, Ann Arbor, MI, USA">
        <title>Comparative Genomics and Chromosome Evolution.</title>
        <authorList>
            <person name="Mudd A.B."/>
        </authorList>
    </citation>
    <scope>NUCLEOTIDE SEQUENCE</scope>
    <source>
        <strain evidence="12">237g6f4</strain>
        <tissue evidence="12">Blood</tissue>
    </source>
</reference>
<evidence type="ECO:0000256" key="1">
    <source>
        <dbReference type="ARBA" id="ARBA00004611"/>
    </source>
</evidence>
<evidence type="ECO:0000256" key="5">
    <source>
        <dbReference type="ARBA" id="ARBA00022846"/>
    </source>
</evidence>
<dbReference type="GO" id="GO:0007288">
    <property type="term" value="P:sperm axoneme assembly"/>
    <property type="evidence" value="ECO:0007669"/>
    <property type="project" value="TreeGrafter"/>
</dbReference>
<evidence type="ECO:0000313" key="13">
    <source>
        <dbReference type="Proteomes" id="UP000824782"/>
    </source>
</evidence>
<dbReference type="Pfam" id="PF00612">
    <property type="entry name" value="IQ"/>
    <property type="match status" value="1"/>
</dbReference>
<comment type="subcellular location">
    <subcellularLocation>
        <location evidence="1">Cytoplasm</location>
        <location evidence="1">Cytoskeleton</location>
        <location evidence="1">Flagellum axoneme</location>
    </subcellularLocation>
</comment>
<keyword evidence="4" id="KW-0963">Cytoplasm</keyword>
<feature type="region of interest" description="Disordered" evidence="11">
    <location>
        <begin position="364"/>
        <end position="389"/>
    </location>
</feature>
<accession>A0AAV7CMR0</accession>
<dbReference type="PANTHER" id="PTHR14871:SF1">
    <property type="entry name" value="DYNEIN REGULATORY COMPLEX PROTEIN 9"/>
    <property type="match status" value="1"/>
</dbReference>
<comment type="similarity">
    <text evidence="2">Belongs to the DRC9 family.</text>
</comment>
<evidence type="ECO:0000256" key="10">
    <source>
        <dbReference type="SAM" id="Coils"/>
    </source>
</evidence>
<dbReference type="PROSITE" id="PS50096">
    <property type="entry name" value="IQ"/>
    <property type="match status" value="1"/>
</dbReference>
<dbReference type="InterPro" id="IPR042618">
    <property type="entry name" value="IQCG"/>
</dbReference>
<keyword evidence="10" id="KW-0175">Coiled coil</keyword>